<evidence type="ECO:0000313" key="11">
    <source>
        <dbReference type="EMBL" id="OAN10672.1"/>
    </source>
</evidence>
<keyword evidence="9" id="KW-1133">Transmembrane helix</keyword>
<evidence type="ECO:0000256" key="8">
    <source>
        <dbReference type="ARBA" id="ARBA00023012"/>
    </source>
</evidence>
<evidence type="ECO:0000256" key="5">
    <source>
        <dbReference type="ARBA" id="ARBA00022741"/>
    </source>
</evidence>
<dbReference type="InterPro" id="IPR050351">
    <property type="entry name" value="BphY/WalK/GraS-like"/>
</dbReference>
<evidence type="ECO:0000256" key="9">
    <source>
        <dbReference type="SAM" id="Phobius"/>
    </source>
</evidence>
<dbReference type="EMBL" id="LVVL01000016">
    <property type="protein sequence ID" value="OAN10672.1"/>
    <property type="molecule type" value="Genomic_DNA"/>
</dbReference>
<dbReference type="PANTHER" id="PTHR42878">
    <property type="entry name" value="TWO-COMPONENT HISTIDINE KINASE"/>
    <property type="match status" value="1"/>
</dbReference>
<comment type="catalytic activity">
    <reaction evidence="1">
        <text>ATP + protein L-histidine = ADP + protein N-phospho-L-histidine.</text>
        <dbReference type="EC" id="2.7.13.3"/>
    </reaction>
</comment>
<proteinExistence type="predicted"/>
<evidence type="ECO:0000259" key="10">
    <source>
        <dbReference type="PROSITE" id="PS50109"/>
    </source>
</evidence>
<dbReference type="EC" id="2.7.13.3" evidence="3"/>
<dbReference type="PROSITE" id="PS50109">
    <property type="entry name" value="HIS_KIN"/>
    <property type="match status" value="1"/>
</dbReference>
<keyword evidence="4" id="KW-0808">Transferase</keyword>
<evidence type="ECO:0000256" key="2">
    <source>
        <dbReference type="ARBA" id="ARBA00004370"/>
    </source>
</evidence>
<dbReference type="Pfam" id="PF00512">
    <property type="entry name" value="HisKA"/>
    <property type="match status" value="1"/>
</dbReference>
<keyword evidence="12" id="KW-1185">Reference proteome</keyword>
<gene>
    <name evidence="11" type="ORF">A3783_12640</name>
</gene>
<dbReference type="CDD" id="cd00082">
    <property type="entry name" value="HisKA"/>
    <property type="match status" value="1"/>
</dbReference>
<dbReference type="SMART" id="SM00388">
    <property type="entry name" value="HisKA"/>
    <property type="match status" value="1"/>
</dbReference>
<evidence type="ECO:0000256" key="1">
    <source>
        <dbReference type="ARBA" id="ARBA00000085"/>
    </source>
</evidence>
<dbReference type="InterPro" id="IPR003594">
    <property type="entry name" value="HATPase_dom"/>
</dbReference>
<organism evidence="11 12">
    <name type="scientific">Exiguobacterium undae</name>
    <dbReference type="NCBI Taxonomy" id="169177"/>
    <lineage>
        <taxon>Bacteria</taxon>
        <taxon>Bacillati</taxon>
        <taxon>Bacillota</taxon>
        <taxon>Bacilli</taxon>
        <taxon>Bacillales</taxon>
        <taxon>Bacillales Family XII. Incertae Sedis</taxon>
        <taxon>Exiguobacterium</taxon>
    </lineage>
</organism>
<dbReference type="SUPFAM" id="SSF55874">
    <property type="entry name" value="ATPase domain of HSP90 chaperone/DNA topoisomerase II/histidine kinase"/>
    <property type="match status" value="1"/>
</dbReference>
<accession>A0ABX2V5V6</accession>
<feature type="transmembrane region" description="Helical" evidence="9">
    <location>
        <begin position="156"/>
        <end position="177"/>
    </location>
</feature>
<keyword evidence="7" id="KW-0067">ATP-binding</keyword>
<name>A0ABX2V5V6_9BACL</name>
<keyword evidence="9" id="KW-0812">Transmembrane</keyword>
<protein>
    <recommendedName>
        <fullName evidence="3">histidine kinase</fullName>
        <ecNumber evidence="3">2.7.13.3</ecNumber>
    </recommendedName>
</protein>
<dbReference type="SUPFAM" id="SSF47384">
    <property type="entry name" value="Homodimeric domain of signal transducing histidine kinase"/>
    <property type="match status" value="1"/>
</dbReference>
<evidence type="ECO:0000256" key="3">
    <source>
        <dbReference type="ARBA" id="ARBA00012438"/>
    </source>
</evidence>
<comment type="subcellular location">
    <subcellularLocation>
        <location evidence="2">Membrane</location>
    </subcellularLocation>
</comment>
<dbReference type="InterPro" id="IPR036890">
    <property type="entry name" value="HATPase_C_sf"/>
</dbReference>
<evidence type="ECO:0000256" key="4">
    <source>
        <dbReference type="ARBA" id="ARBA00022679"/>
    </source>
</evidence>
<keyword evidence="8" id="KW-0902">Two-component regulatory system</keyword>
<reference evidence="11 12" key="1">
    <citation type="submission" date="2016-03" db="EMBL/GenBank/DDBJ databases">
        <authorList>
            <person name="Cho S.-Y."/>
            <person name="Lim S."/>
            <person name="Kim H."/>
            <person name="Soh E.H."/>
            <person name="Moon J.S."/>
        </authorList>
    </citation>
    <scope>NUCLEOTIDE SEQUENCE [LARGE SCALE GENOMIC DNA]</scope>
    <source>
        <strain evidence="11 12">KCTC 3810</strain>
    </source>
</reference>
<keyword evidence="6" id="KW-0418">Kinase</keyword>
<dbReference type="Proteomes" id="UP000078447">
    <property type="component" value="Unassembled WGS sequence"/>
</dbReference>
<evidence type="ECO:0000313" key="12">
    <source>
        <dbReference type="Proteomes" id="UP000078447"/>
    </source>
</evidence>
<dbReference type="Gene3D" id="1.10.287.130">
    <property type="match status" value="1"/>
</dbReference>
<dbReference type="Pfam" id="PF02518">
    <property type="entry name" value="HATPase_c"/>
    <property type="match status" value="1"/>
</dbReference>
<evidence type="ECO:0000256" key="7">
    <source>
        <dbReference type="ARBA" id="ARBA00022840"/>
    </source>
</evidence>
<evidence type="ECO:0000256" key="6">
    <source>
        <dbReference type="ARBA" id="ARBA00022777"/>
    </source>
</evidence>
<dbReference type="RefSeq" id="WP_028107115.1">
    <property type="nucleotide sequence ID" value="NZ_LVVL01000016.1"/>
</dbReference>
<dbReference type="SMART" id="SM00387">
    <property type="entry name" value="HATPase_c"/>
    <property type="match status" value="1"/>
</dbReference>
<comment type="caution">
    <text evidence="11">The sequence shown here is derived from an EMBL/GenBank/DDBJ whole genome shotgun (WGS) entry which is preliminary data.</text>
</comment>
<dbReference type="InterPro" id="IPR005467">
    <property type="entry name" value="His_kinase_dom"/>
</dbReference>
<dbReference type="InterPro" id="IPR003661">
    <property type="entry name" value="HisK_dim/P_dom"/>
</dbReference>
<dbReference type="Gene3D" id="3.30.565.10">
    <property type="entry name" value="Histidine kinase-like ATPase, C-terminal domain"/>
    <property type="match status" value="1"/>
</dbReference>
<sequence>MRRFRFKLTSWMTVLLLAAAFLSTALAWLIASQLPLGTKNVPRYYYPTEQDITQRVERDIKRYESGQTPNGDYEWAVYRSNGTRVDASPDFPRTMTPSRLLAAQTPGERDPSDESDVRTLHHMQAINLGESSPGYFLSIETVTPRLNQYQVGNSTAFFFLQLGLFILFLFGMTRWIAGLFRQLETRLERLVEPDHAVSPLSPVKGPREFKTFAHSIERVGDELDVLRRNEQERFTEQLRLITSLSHDLRTPLTSIQGFVQWLSEHHTTLSDQERTDVLAIVSRQSETLASRIDELFMLAKLSNKDYPVHMTSLDFVTLLHQVAEQHPETTYQYTGPAHLTVQADPNLLRRLIENLVRNATLHGTGDLSFEVLQESGHLTFRCSNAIPETLTPHQLTELATPFVTSDMSRSNGGSGIGLSIIEQIVARHNGTMQLTSDQNRFIVSIVLPDAFKEG</sequence>
<dbReference type="PANTHER" id="PTHR42878:SF7">
    <property type="entry name" value="SENSOR HISTIDINE KINASE GLRK"/>
    <property type="match status" value="1"/>
</dbReference>
<keyword evidence="5" id="KW-0547">Nucleotide-binding</keyword>
<dbReference type="InterPro" id="IPR036097">
    <property type="entry name" value="HisK_dim/P_sf"/>
</dbReference>
<feature type="domain" description="Histidine kinase" evidence="10">
    <location>
        <begin position="243"/>
        <end position="451"/>
    </location>
</feature>
<keyword evidence="9" id="KW-0472">Membrane</keyword>